<protein>
    <recommendedName>
        <fullName evidence="7">EfeO-type cupredoxin-like domain-containing protein</fullName>
    </recommendedName>
</protein>
<dbReference type="InterPro" id="IPR002386">
    <property type="entry name" value="Amicyanin/Pseudoazurin"/>
</dbReference>
<feature type="binding site" evidence="5">
    <location>
        <position position="145"/>
    </location>
    <ligand>
        <name>Cu cation</name>
        <dbReference type="ChEBI" id="CHEBI:23378"/>
    </ligand>
</feature>
<keyword evidence="5" id="KW-0479">Metal-binding</keyword>
<keyword evidence="3" id="KW-0574">Periplasm</keyword>
<evidence type="ECO:0000313" key="8">
    <source>
        <dbReference type="EMBL" id="GHE58185.1"/>
    </source>
</evidence>
<evidence type="ECO:0000256" key="3">
    <source>
        <dbReference type="ARBA" id="ARBA00022764"/>
    </source>
</evidence>
<feature type="binding site" evidence="5">
    <location>
        <position position="187"/>
    </location>
    <ligand>
        <name>Cu cation</name>
        <dbReference type="ChEBI" id="CHEBI:23378"/>
    </ligand>
</feature>
<reference evidence="8" key="2">
    <citation type="submission" date="2020-09" db="EMBL/GenBank/DDBJ databases">
        <authorList>
            <person name="Sun Q."/>
            <person name="Ohkuma M."/>
        </authorList>
    </citation>
    <scope>NUCLEOTIDE SEQUENCE</scope>
    <source>
        <strain evidence="8">JCM 3302</strain>
    </source>
</reference>
<dbReference type="PANTHER" id="PTHR36507:SF1">
    <property type="entry name" value="BLL1555 PROTEIN"/>
    <property type="match status" value="1"/>
</dbReference>
<dbReference type="InterPro" id="IPR052721">
    <property type="entry name" value="ET_Amicyanin"/>
</dbReference>
<evidence type="ECO:0000313" key="9">
    <source>
        <dbReference type="Proteomes" id="UP000641386"/>
    </source>
</evidence>
<dbReference type="GO" id="GO:0009055">
    <property type="term" value="F:electron transfer activity"/>
    <property type="evidence" value="ECO:0007669"/>
    <property type="project" value="InterPro"/>
</dbReference>
<comment type="subcellular location">
    <subcellularLocation>
        <location evidence="1">Periplasm</location>
    </subcellularLocation>
</comment>
<accession>A0A918ZMS3</accession>
<comment type="caution">
    <text evidence="8">The sequence shown here is derived from an EMBL/GenBank/DDBJ whole genome shotgun (WGS) entry which is preliminary data.</text>
</comment>
<proteinExistence type="predicted"/>
<evidence type="ECO:0000256" key="4">
    <source>
        <dbReference type="ARBA" id="ARBA00022982"/>
    </source>
</evidence>
<keyword evidence="5" id="KW-0186">Copper</keyword>
<keyword evidence="2" id="KW-0813">Transport</keyword>
<dbReference type="InterPro" id="IPR028096">
    <property type="entry name" value="EfeO_Cupredoxin"/>
</dbReference>
<dbReference type="Pfam" id="PF13473">
    <property type="entry name" value="Cupredoxin_1"/>
    <property type="match status" value="1"/>
</dbReference>
<dbReference type="InterPro" id="IPR008972">
    <property type="entry name" value="Cupredoxin"/>
</dbReference>
<dbReference type="EMBL" id="BNBC01000003">
    <property type="protein sequence ID" value="GHE58185.1"/>
    <property type="molecule type" value="Genomic_DNA"/>
</dbReference>
<dbReference type="PRINTS" id="PR00155">
    <property type="entry name" value="AMICYANIN"/>
</dbReference>
<keyword evidence="4" id="KW-0249">Electron transport</keyword>
<dbReference type="Gene3D" id="2.60.40.420">
    <property type="entry name" value="Cupredoxins - blue copper proteins"/>
    <property type="match status" value="1"/>
</dbReference>
<feature type="region of interest" description="Disordered" evidence="6">
    <location>
        <begin position="61"/>
        <end position="95"/>
    </location>
</feature>
<dbReference type="CDD" id="cd13921">
    <property type="entry name" value="Amicyanin"/>
    <property type="match status" value="1"/>
</dbReference>
<dbReference type="GO" id="GO:0042597">
    <property type="term" value="C:periplasmic space"/>
    <property type="evidence" value="ECO:0007669"/>
    <property type="project" value="UniProtKB-SubCell"/>
</dbReference>
<sequence>MQSRTFGSTPPKEPLPLRASCARGINPLTRKLRTGVVALAVVGSLGPLSACGGGSGGNKADAGLKGSPGSSLPGMPGASSTASSSMPGMEMSPSAAAGSAGAAVSAPAPASGTAVVINNFTFSPAMLTVKAGTKVTWTNQDSEAHTVTSDGSGGPLNSKAMNTGDTFSYTFAKPGTYKYLCTIHPFMTATVTVTQ</sequence>
<evidence type="ECO:0000259" key="7">
    <source>
        <dbReference type="Pfam" id="PF13473"/>
    </source>
</evidence>
<name>A0A918ZMS3_9ACTN</name>
<dbReference type="PANTHER" id="PTHR36507">
    <property type="entry name" value="BLL1555 PROTEIN"/>
    <property type="match status" value="1"/>
</dbReference>
<dbReference type="AlphaFoldDB" id="A0A918ZMS3"/>
<feature type="binding site" evidence="5">
    <location>
        <position position="181"/>
    </location>
    <ligand>
        <name>Cu cation</name>
        <dbReference type="ChEBI" id="CHEBI:23378"/>
    </ligand>
</feature>
<gene>
    <name evidence="8" type="ORF">GCM10014715_08970</name>
</gene>
<comment type="cofactor">
    <cofactor evidence="5">
        <name>Cu cation</name>
        <dbReference type="ChEBI" id="CHEBI:23378"/>
    </cofactor>
    <text evidence="5">Binds 1 copper ion per subunit.</text>
</comment>
<evidence type="ECO:0000256" key="6">
    <source>
        <dbReference type="SAM" id="MobiDB-lite"/>
    </source>
</evidence>
<evidence type="ECO:0000256" key="5">
    <source>
        <dbReference type="PIRSR" id="PIRSR602386-1"/>
    </source>
</evidence>
<dbReference type="SUPFAM" id="SSF49503">
    <property type="entry name" value="Cupredoxins"/>
    <property type="match status" value="1"/>
</dbReference>
<dbReference type="GO" id="GO:0005507">
    <property type="term" value="F:copper ion binding"/>
    <property type="evidence" value="ECO:0007669"/>
    <property type="project" value="InterPro"/>
</dbReference>
<evidence type="ECO:0000256" key="2">
    <source>
        <dbReference type="ARBA" id="ARBA00022448"/>
    </source>
</evidence>
<reference evidence="8" key="1">
    <citation type="journal article" date="2014" name="Int. J. Syst. Evol. Microbiol.">
        <title>Complete genome sequence of Corynebacterium casei LMG S-19264T (=DSM 44701T), isolated from a smear-ripened cheese.</title>
        <authorList>
            <consortium name="US DOE Joint Genome Institute (JGI-PGF)"/>
            <person name="Walter F."/>
            <person name="Albersmeier A."/>
            <person name="Kalinowski J."/>
            <person name="Ruckert C."/>
        </authorList>
    </citation>
    <scope>NUCLEOTIDE SEQUENCE</scope>
    <source>
        <strain evidence="8">JCM 3302</strain>
    </source>
</reference>
<organism evidence="8 9">
    <name type="scientific">Streptomyces spiralis</name>
    <dbReference type="NCBI Taxonomy" id="66376"/>
    <lineage>
        <taxon>Bacteria</taxon>
        <taxon>Bacillati</taxon>
        <taxon>Actinomycetota</taxon>
        <taxon>Actinomycetes</taxon>
        <taxon>Kitasatosporales</taxon>
        <taxon>Streptomycetaceae</taxon>
        <taxon>Streptomyces</taxon>
    </lineage>
</organism>
<feature type="binding site" evidence="5">
    <location>
        <position position="184"/>
    </location>
    <ligand>
        <name>Cu cation</name>
        <dbReference type="ChEBI" id="CHEBI:23378"/>
    </ligand>
</feature>
<keyword evidence="9" id="KW-1185">Reference proteome</keyword>
<feature type="domain" description="EfeO-type cupredoxin-like" evidence="7">
    <location>
        <begin position="111"/>
        <end position="193"/>
    </location>
</feature>
<dbReference type="Proteomes" id="UP000641386">
    <property type="component" value="Unassembled WGS sequence"/>
</dbReference>
<dbReference type="InterPro" id="IPR035668">
    <property type="entry name" value="Amicyanin"/>
</dbReference>
<evidence type="ECO:0000256" key="1">
    <source>
        <dbReference type="ARBA" id="ARBA00004418"/>
    </source>
</evidence>